<keyword evidence="1" id="KW-1133">Transmembrane helix</keyword>
<keyword evidence="1" id="KW-0472">Membrane</keyword>
<reference evidence="2" key="1">
    <citation type="journal article" date="2021" name="Proc. Natl. Acad. Sci. U.S.A.">
        <title>A Catalog of Tens of Thousands of Viruses from Human Metagenomes Reveals Hidden Associations with Chronic Diseases.</title>
        <authorList>
            <person name="Tisza M.J."/>
            <person name="Buck C.B."/>
        </authorList>
    </citation>
    <scope>NUCLEOTIDE SEQUENCE</scope>
    <source>
        <strain evidence="2">Ct9A73</strain>
    </source>
</reference>
<organism evidence="2">
    <name type="scientific">Podoviridae sp. ct9A73</name>
    <dbReference type="NCBI Taxonomy" id="2825225"/>
    <lineage>
        <taxon>Viruses</taxon>
        <taxon>Duplodnaviria</taxon>
        <taxon>Heunggongvirae</taxon>
        <taxon>Uroviricota</taxon>
        <taxon>Caudoviricetes</taxon>
    </lineage>
</organism>
<feature type="transmembrane region" description="Helical" evidence="1">
    <location>
        <begin position="12"/>
        <end position="36"/>
    </location>
</feature>
<evidence type="ECO:0000256" key="1">
    <source>
        <dbReference type="SAM" id="Phobius"/>
    </source>
</evidence>
<protein>
    <submittedName>
        <fullName evidence="2">Uncharacterized protein</fullName>
    </submittedName>
</protein>
<keyword evidence="1" id="KW-0812">Transmembrane</keyword>
<accession>A0A8S5UJT2</accession>
<evidence type="ECO:0000313" key="2">
    <source>
        <dbReference type="EMBL" id="DAF94735.1"/>
    </source>
</evidence>
<name>A0A8S5UJT2_9CAUD</name>
<proteinExistence type="predicted"/>
<sequence length="77" mass="8716">MKQQNNNDYHKAMVVVAFARIMYTVVLGTLTAWLLSVKGFDSGFWWGLLSIIMILWTVSKAIETISFITIAVTCKDD</sequence>
<dbReference type="EMBL" id="BK016096">
    <property type="protein sequence ID" value="DAF94735.1"/>
    <property type="molecule type" value="Genomic_DNA"/>
</dbReference>